<dbReference type="HOGENOM" id="CLU_1231530_0_0_1"/>
<proteinExistence type="predicted"/>
<dbReference type="Proteomes" id="UP000006038">
    <property type="component" value="Chromosome 12"/>
</dbReference>
<protein>
    <submittedName>
        <fullName evidence="2">Uncharacterized protein</fullName>
    </submittedName>
</protein>
<name>J3NCD7_ORYBR</name>
<evidence type="ECO:0000313" key="3">
    <source>
        <dbReference type="Proteomes" id="UP000006038"/>
    </source>
</evidence>
<dbReference type="EnsemblPlants" id="OB12G16450.1">
    <property type="protein sequence ID" value="OB12G16450.1"/>
    <property type="gene ID" value="OB12G16450"/>
</dbReference>
<accession>J3NCD7</accession>
<reference evidence="2" key="2">
    <citation type="submission" date="2013-04" db="UniProtKB">
        <authorList>
            <consortium name="EnsemblPlants"/>
        </authorList>
    </citation>
    <scope>IDENTIFICATION</scope>
</reference>
<feature type="region of interest" description="Disordered" evidence="1">
    <location>
        <begin position="168"/>
        <end position="187"/>
    </location>
</feature>
<dbReference type="AlphaFoldDB" id="J3NCD7"/>
<sequence length="225" mass="24549">MHTQEHLTSSRRCTHKNTYFNGDALATGDDGRLGAVAVHGDVGHSVGDVHRLLVHTFLHVDHVPPAIRLWQGVHRHRDVGEEPGHERLASGEQIPFLVGYPRRDGEGGESSSSRWRSLWWWLSSTSTSLPSGWLSLAWRSSMAAKAAPCWMMATALLEIPRAFSTSVAHHHQRRAASGSRGGPPPPAWHTAAVGKATTAMITGAGPRRRKKVNYELRVIGVATGC</sequence>
<organism evidence="2">
    <name type="scientific">Oryza brachyantha</name>
    <name type="common">malo sina</name>
    <dbReference type="NCBI Taxonomy" id="4533"/>
    <lineage>
        <taxon>Eukaryota</taxon>
        <taxon>Viridiplantae</taxon>
        <taxon>Streptophyta</taxon>
        <taxon>Embryophyta</taxon>
        <taxon>Tracheophyta</taxon>
        <taxon>Spermatophyta</taxon>
        <taxon>Magnoliopsida</taxon>
        <taxon>Liliopsida</taxon>
        <taxon>Poales</taxon>
        <taxon>Poaceae</taxon>
        <taxon>BOP clade</taxon>
        <taxon>Oryzoideae</taxon>
        <taxon>Oryzeae</taxon>
        <taxon>Oryzinae</taxon>
        <taxon>Oryza</taxon>
    </lineage>
</organism>
<evidence type="ECO:0000256" key="1">
    <source>
        <dbReference type="SAM" id="MobiDB-lite"/>
    </source>
</evidence>
<reference evidence="2" key="1">
    <citation type="journal article" date="2013" name="Nat. Commun.">
        <title>Whole-genome sequencing of Oryza brachyantha reveals mechanisms underlying Oryza genome evolution.</title>
        <authorList>
            <person name="Chen J."/>
            <person name="Huang Q."/>
            <person name="Gao D."/>
            <person name="Wang J."/>
            <person name="Lang Y."/>
            <person name="Liu T."/>
            <person name="Li B."/>
            <person name="Bai Z."/>
            <person name="Luis Goicoechea J."/>
            <person name="Liang C."/>
            <person name="Chen C."/>
            <person name="Zhang W."/>
            <person name="Sun S."/>
            <person name="Liao Y."/>
            <person name="Zhang X."/>
            <person name="Yang L."/>
            <person name="Song C."/>
            <person name="Wang M."/>
            <person name="Shi J."/>
            <person name="Liu G."/>
            <person name="Liu J."/>
            <person name="Zhou H."/>
            <person name="Zhou W."/>
            <person name="Yu Q."/>
            <person name="An N."/>
            <person name="Chen Y."/>
            <person name="Cai Q."/>
            <person name="Wang B."/>
            <person name="Liu B."/>
            <person name="Min J."/>
            <person name="Huang Y."/>
            <person name="Wu H."/>
            <person name="Li Z."/>
            <person name="Zhang Y."/>
            <person name="Yin Y."/>
            <person name="Song W."/>
            <person name="Jiang J."/>
            <person name="Jackson S.A."/>
            <person name="Wing R.A."/>
            <person name="Wang J."/>
            <person name="Chen M."/>
        </authorList>
    </citation>
    <scope>NUCLEOTIDE SEQUENCE [LARGE SCALE GENOMIC DNA]</scope>
    <source>
        <strain evidence="2">cv. IRGC 101232</strain>
    </source>
</reference>
<keyword evidence="3" id="KW-1185">Reference proteome</keyword>
<dbReference type="Gramene" id="OB12G16450.1">
    <property type="protein sequence ID" value="OB12G16450.1"/>
    <property type="gene ID" value="OB12G16450"/>
</dbReference>
<evidence type="ECO:0000313" key="2">
    <source>
        <dbReference type="EnsemblPlants" id="OB12G16450.1"/>
    </source>
</evidence>